<protein>
    <recommendedName>
        <fullName evidence="4">YD repeat-containing protein</fullName>
    </recommendedName>
</protein>
<evidence type="ECO:0000313" key="3">
    <source>
        <dbReference type="Proteomes" id="UP000245535"/>
    </source>
</evidence>
<accession>A0A315ZC15</accession>
<name>A0A315ZC15_SEDFL</name>
<evidence type="ECO:0000256" key="1">
    <source>
        <dbReference type="SAM" id="SignalP"/>
    </source>
</evidence>
<dbReference type="EMBL" id="QGDO01000002">
    <property type="protein sequence ID" value="PWJ42633.1"/>
    <property type="molecule type" value="Genomic_DNA"/>
</dbReference>
<dbReference type="AlphaFoldDB" id="A0A315ZC15"/>
<gene>
    <name evidence="2" type="ORF">BC781_102177</name>
</gene>
<proteinExistence type="predicted"/>
<evidence type="ECO:0000313" key="2">
    <source>
        <dbReference type="EMBL" id="PWJ42633.1"/>
    </source>
</evidence>
<keyword evidence="1" id="KW-0732">Signal</keyword>
<sequence>MFLSTKTNAKLMTKLLKLLISTFLLIGFMACDDDENVNVTNTPTPNTINDSGCFLISTQTDSIISTFEYMDSLLVLTIVSDSSTLDDPTDDVFVEYFYDAENRLQLQRITTTIEGDTVGFIEREYMYDSSRLIMSTSFIIDSLDNRLLLTKQNYEYTEDRVTRISTLDSLFTDSLTESSFIELEWLDGNVITEREFTNIPIIGGTNLSSETFYTYSDSLNFTFGSDFAVEALSTPNLSKNLLIRSETNSINFIDTLVFTTDYEYEFNDKGLPSKETVLESSIFDIDSVTTIITTFEYECED</sequence>
<keyword evidence="3" id="KW-1185">Reference proteome</keyword>
<evidence type="ECO:0008006" key="4">
    <source>
        <dbReference type="Google" id="ProtNLM"/>
    </source>
</evidence>
<reference evidence="2 3" key="1">
    <citation type="submission" date="2018-03" db="EMBL/GenBank/DDBJ databases">
        <title>Genomic Encyclopedia of Archaeal and Bacterial Type Strains, Phase II (KMG-II): from individual species to whole genera.</title>
        <authorList>
            <person name="Goeker M."/>
        </authorList>
    </citation>
    <scope>NUCLEOTIDE SEQUENCE [LARGE SCALE GENOMIC DNA]</scope>
    <source>
        <strain evidence="2 3">DSM 28229</strain>
    </source>
</reference>
<dbReference type="PROSITE" id="PS51257">
    <property type="entry name" value="PROKAR_LIPOPROTEIN"/>
    <property type="match status" value="1"/>
</dbReference>
<comment type="caution">
    <text evidence="2">The sequence shown here is derived from an EMBL/GenBank/DDBJ whole genome shotgun (WGS) entry which is preliminary data.</text>
</comment>
<dbReference type="Proteomes" id="UP000245535">
    <property type="component" value="Unassembled WGS sequence"/>
</dbReference>
<organism evidence="2 3">
    <name type="scientific">Sediminitomix flava</name>
    <dbReference type="NCBI Taxonomy" id="379075"/>
    <lineage>
        <taxon>Bacteria</taxon>
        <taxon>Pseudomonadati</taxon>
        <taxon>Bacteroidota</taxon>
        <taxon>Cytophagia</taxon>
        <taxon>Cytophagales</taxon>
        <taxon>Flammeovirgaceae</taxon>
        <taxon>Sediminitomix</taxon>
    </lineage>
</organism>
<feature type="signal peptide" evidence="1">
    <location>
        <begin position="1"/>
        <end position="30"/>
    </location>
</feature>
<feature type="chain" id="PRO_5016462042" description="YD repeat-containing protein" evidence="1">
    <location>
        <begin position="31"/>
        <end position="301"/>
    </location>
</feature>